<dbReference type="InterPro" id="IPR017972">
    <property type="entry name" value="Cyt_P450_CS"/>
</dbReference>
<dbReference type="GO" id="GO:0006629">
    <property type="term" value="P:lipid metabolic process"/>
    <property type="evidence" value="ECO:0007669"/>
    <property type="project" value="UniProtKB-ARBA"/>
</dbReference>
<accession>A0A286U4X4</accession>
<dbReference type="PRINTS" id="PR00385">
    <property type="entry name" value="P450"/>
</dbReference>
<keyword evidence="4 5" id="KW-0408">Iron</keyword>
<dbReference type="GO" id="GO:0004497">
    <property type="term" value="F:monooxygenase activity"/>
    <property type="evidence" value="ECO:0007669"/>
    <property type="project" value="UniProtKB-KW"/>
</dbReference>
<dbReference type="Proteomes" id="UP000217199">
    <property type="component" value="Unassembled WGS sequence"/>
</dbReference>
<dbReference type="Pfam" id="PF00067">
    <property type="entry name" value="p450"/>
    <property type="match status" value="1"/>
</dbReference>
<organism evidence="6 7">
    <name type="scientific">Pyrrhoderma noxium</name>
    <dbReference type="NCBI Taxonomy" id="2282107"/>
    <lineage>
        <taxon>Eukaryota</taxon>
        <taxon>Fungi</taxon>
        <taxon>Dikarya</taxon>
        <taxon>Basidiomycota</taxon>
        <taxon>Agaricomycotina</taxon>
        <taxon>Agaricomycetes</taxon>
        <taxon>Hymenochaetales</taxon>
        <taxon>Hymenochaetaceae</taxon>
        <taxon>Pyrrhoderma</taxon>
    </lineage>
</organism>
<dbReference type="PANTHER" id="PTHR24296">
    <property type="entry name" value="CYTOCHROME P450"/>
    <property type="match status" value="1"/>
</dbReference>
<comment type="similarity">
    <text evidence="1 5">Belongs to the cytochrome P450 family.</text>
</comment>
<evidence type="ECO:0000256" key="4">
    <source>
        <dbReference type="ARBA" id="ARBA00023004"/>
    </source>
</evidence>
<dbReference type="Gene3D" id="1.10.630.10">
    <property type="entry name" value="Cytochrome P450"/>
    <property type="match status" value="1"/>
</dbReference>
<evidence type="ECO:0000313" key="7">
    <source>
        <dbReference type="Proteomes" id="UP000217199"/>
    </source>
</evidence>
<dbReference type="GO" id="GO:0005506">
    <property type="term" value="F:iron ion binding"/>
    <property type="evidence" value="ECO:0007669"/>
    <property type="project" value="InterPro"/>
</dbReference>
<dbReference type="OrthoDB" id="1470350at2759"/>
<keyword evidence="5" id="KW-0503">Monooxygenase</keyword>
<evidence type="ECO:0000313" key="6">
    <source>
        <dbReference type="EMBL" id="PAV14625.1"/>
    </source>
</evidence>
<dbReference type="STRING" id="2282107.A0A286U4X4"/>
<keyword evidence="3 5" id="KW-0560">Oxidoreductase</keyword>
<keyword evidence="7" id="KW-1185">Reference proteome</keyword>
<dbReference type="SUPFAM" id="SSF48264">
    <property type="entry name" value="Cytochrome P450"/>
    <property type="match status" value="1"/>
</dbReference>
<dbReference type="AlphaFoldDB" id="A0A286U4X4"/>
<reference evidence="6 7" key="1">
    <citation type="journal article" date="2017" name="Mol. Ecol.">
        <title>Comparative and population genomic landscape of Phellinus noxius: A hypervariable fungus causing root rot in trees.</title>
        <authorList>
            <person name="Chung C.L."/>
            <person name="Lee T.J."/>
            <person name="Akiba M."/>
            <person name="Lee H.H."/>
            <person name="Kuo T.H."/>
            <person name="Liu D."/>
            <person name="Ke H.M."/>
            <person name="Yokoi T."/>
            <person name="Roa M.B."/>
            <person name="Lu M.J."/>
            <person name="Chang Y.Y."/>
            <person name="Ann P.J."/>
            <person name="Tsai J.N."/>
            <person name="Chen C.Y."/>
            <person name="Tzean S.S."/>
            <person name="Ota Y."/>
            <person name="Hattori T."/>
            <person name="Sahashi N."/>
            <person name="Liou R.F."/>
            <person name="Kikuchi T."/>
            <person name="Tsai I.J."/>
        </authorList>
    </citation>
    <scope>NUCLEOTIDE SEQUENCE [LARGE SCALE GENOMIC DNA]</scope>
    <source>
        <strain evidence="6 7">FFPRI411160</strain>
    </source>
</reference>
<dbReference type="PROSITE" id="PS00086">
    <property type="entry name" value="CYTOCHROME_P450"/>
    <property type="match status" value="1"/>
</dbReference>
<dbReference type="InterPro" id="IPR036396">
    <property type="entry name" value="Cyt_P450_sf"/>
</dbReference>
<sequence>MRKSDTVSYTKGDTAIAIFNEFPGNMSPFATDGQLWRSRRRIVAPIFAVKRFDAQVSSAMYDIMTIAKDMLLVAADQKLSFDWNNFSGRLALAVLYRMSFGMDPGTITSDPECLDKHDRLVRAMNTCNTISSGRLYNPAWKITDWFTGTRKRFINARTELWEIADSVIHERRTNYLDSKSSGGDFLASLLDSGLSDTDIRDAIVTLFFAGHDNFLNVLGWSLHELSRAPEWLNRMRKEAQSTNSQGSVIGYADISKLPVHLAVFYETLRLWPGVPKNARYASEDDTLPAIPELSLNEVKVHRGEYLLWSDRCMMRSELVWGPSSGTFNPGRHLNDDGSFVKPSSPKFHSFGMGPRLCPGAQLGTYEFVAVWSTLLPYLDIWALRNHTYSS</sequence>
<protein>
    <submittedName>
        <fullName evidence="6">Cytochrome P450</fullName>
    </submittedName>
</protein>
<keyword evidence="2 5" id="KW-0479">Metal-binding</keyword>
<proteinExistence type="inferred from homology"/>
<dbReference type="InParanoid" id="A0A286U4X4"/>
<dbReference type="GO" id="GO:0016705">
    <property type="term" value="F:oxidoreductase activity, acting on paired donors, with incorporation or reduction of molecular oxygen"/>
    <property type="evidence" value="ECO:0007669"/>
    <property type="project" value="InterPro"/>
</dbReference>
<dbReference type="EMBL" id="NBII01000012">
    <property type="protein sequence ID" value="PAV14625.1"/>
    <property type="molecule type" value="Genomic_DNA"/>
</dbReference>
<keyword evidence="5" id="KW-0349">Heme</keyword>
<dbReference type="GO" id="GO:0020037">
    <property type="term" value="F:heme binding"/>
    <property type="evidence" value="ECO:0007669"/>
    <property type="project" value="InterPro"/>
</dbReference>
<evidence type="ECO:0000256" key="2">
    <source>
        <dbReference type="ARBA" id="ARBA00022723"/>
    </source>
</evidence>
<evidence type="ECO:0000256" key="1">
    <source>
        <dbReference type="ARBA" id="ARBA00010617"/>
    </source>
</evidence>
<name>A0A286U4X4_9AGAM</name>
<comment type="caution">
    <text evidence="6">The sequence shown here is derived from an EMBL/GenBank/DDBJ whole genome shotgun (WGS) entry which is preliminary data.</text>
</comment>
<evidence type="ECO:0000256" key="3">
    <source>
        <dbReference type="ARBA" id="ARBA00023002"/>
    </source>
</evidence>
<dbReference type="InterPro" id="IPR001128">
    <property type="entry name" value="Cyt_P450"/>
</dbReference>
<evidence type="ECO:0000256" key="5">
    <source>
        <dbReference type="RuleBase" id="RU000461"/>
    </source>
</evidence>
<gene>
    <name evidence="6" type="ORF">PNOK_0970300</name>
</gene>